<dbReference type="AlphaFoldDB" id="A0A5C4RRU4"/>
<evidence type="ECO:0000313" key="1">
    <source>
        <dbReference type="EMBL" id="TNJ34053.1"/>
    </source>
</evidence>
<accession>A0A5C4RRU4</accession>
<dbReference type="EMBL" id="VDCI01000017">
    <property type="protein sequence ID" value="TNJ34053.1"/>
    <property type="molecule type" value="Genomic_DNA"/>
</dbReference>
<evidence type="ECO:0008006" key="3">
    <source>
        <dbReference type="Google" id="ProtNLM"/>
    </source>
</evidence>
<dbReference type="Proteomes" id="UP000309544">
    <property type="component" value="Unassembled WGS sequence"/>
</dbReference>
<keyword evidence="2" id="KW-1185">Reference proteome</keyword>
<proteinExistence type="predicted"/>
<comment type="caution">
    <text evidence="1">The sequence shown here is derived from an EMBL/GenBank/DDBJ whole genome shotgun (WGS) entry which is preliminary data.</text>
</comment>
<name>A0A5C4RRU4_PROVB</name>
<reference evidence="1 2" key="1">
    <citation type="submission" date="2019-05" db="EMBL/GenBank/DDBJ databases">
        <title>Draft Whole-Genome sequence of the green sulfur bacterium Prosthecochloris vibrioformis DSM 260.</title>
        <authorList>
            <person name="Meyer T.E."/>
            <person name="Kyndt J.A."/>
        </authorList>
    </citation>
    <scope>NUCLEOTIDE SEQUENCE [LARGE SCALE GENOMIC DNA]</scope>
    <source>
        <strain evidence="1 2">DSM 260</strain>
    </source>
</reference>
<gene>
    <name evidence="1" type="ORF">FGF68_10570</name>
</gene>
<dbReference type="RefSeq" id="WP_139627039.1">
    <property type="nucleotide sequence ID" value="NZ_VDCI01000017.1"/>
</dbReference>
<organism evidence="1 2">
    <name type="scientific">Prosthecochloris vibrioformis</name>
    <name type="common">Chlorobium vibrioforme</name>
    <dbReference type="NCBI Taxonomy" id="1098"/>
    <lineage>
        <taxon>Bacteria</taxon>
        <taxon>Pseudomonadati</taxon>
        <taxon>Chlorobiota</taxon>
        <taxon>Chlorobiia</taxon>
        <taxon>Chlorobiales</taxon>
        <taxon>Chlorobiaceae</taxon>
        <taxon>Prosthecochloris</taxon>
    </lineage>
</organism>
<evidence type="ECO:0000313" key="2">
    <source>
        <dbReference type="Proteomes" id="UP000309544"/>
    </source>
</evidence>
<protein>
    <recommendedName>
        <fullName evidence="3">KAP NTPase domain-containing protein</fullName>
    </recommendedName>
</protein>
<sequence length="761" mass="88394">MGKTSFILSVLQQTPEWGNNVCNLCIVDPTMIETKEHIFLNIIALINERVNEYRDQINDGCYQDWKKALSKLAGGLNVLDGVGSEQLKQDLWDSPELILEKGLSNSKQGAKLELYFHDFLKESLRLLNKKVFLLILDDIDTSITEGKAILETLRKYLTSKQLIIIMLGDIDLYTTIVRQLQWEKMDPNETLYKYESSHNTGEKCKQVNEFYRSQIEHLEEQYLTKILKPENRITLKTIAELKDNVKIESSTESKTDPEPLSTFLRTKIDSFYYTERQIQYTELYEKTLLTQSIRSVVQVLKGWDNLIPTPAHTAADACVEVLQQVFFTTLKKKLEPFDLLYSKKNTSLFYRLFTYMIKNGITCDSHMKLLPEYNDDETNLTMLFLNAQINAQLSPKEYLSYLIRVAYALDRFASTDHPDNRKEKFIPHVGLDSDISNQHIAARLLTTHKIKYNSPIFFGNFYLTKDHFKKLETTENLALFMSRVLSRRQDASYTMLSLFNLLGILSDISENPKPKNSKDATPTDFLKDSDPIRDFYSYFDDPADASSDDASAKETRSFDITEPFKNDLYKWSENVHKINQYLSAADLANIWIRFSYSLKGIDNESENKTKTYTEWYELYRAALLNSVYICCEQKKGETPNLKNPVSDTEFFKDKINQEKYSTNNHTYTLFDYLNSCPAFEDKENNNDKLFNIPLSIPIPKKSTTSPKKKFSDLTEELQIKTIRNIPKWETKNAKEIKKELSTMGYTYAMETTIQKRLNQIV</sequence>